<evidence type="ECO:0000313" key="2">
    <source>
        <dbReference type="Proteomes" id="UP000814128"/>
    </source>
</evidence>
<gene>
    <name evidence="1" type="ORF">K488DRAFT_46227</name>
</gene>
<comment type="caution">
    <text evidence="1">The sequence shown here is derived from an EMBL/GenBank/DDBJ whole genome shotgun (WGS) entry which is preliminary data.</text>
</comment>
<accession>A0ACB8QQG4</accession>
<reference evidence="1" key="2">
    <citation type="journal article" date="2022" name="New Phytol.">
        <title>Evolutionary transition to the ectomycorrhizal habit in the genomes of a hyperdiverse lineage of mushroom-forming fungi.</title>
        <authorList>
            <person name="Looney B."/>
            <person name="Miyauchi S."/>
            <person name="Morin E."/>
            <person name="Drula E."/>
            <person name="Courty P.E."/>
            <person name="Kohler A."/>
            <person name="Kuo A."/>
            <person name="LaButti K."/>
            <person name="Pangilinan J."/>
            <person name="Lipzen A."/>
            <person name="Riley R."/>
            <person name="Andreopoulos W."/>
            <person name="He G."/>
            <person name="Johnson J."/>
            <person name="Nolan M."/>
            <person name="Tritt A."/>
            <person name="Barry K.W."/>
            <person name="Grigoriev I.V."/>
            <person name="Nagy L.G."/>
            <person name="Hibbett D."/>
            <person name="Henrissat B."/>
            <person name="Matheny P.B."/>
            <person name="Labbe J."/>
            <person name="Martin F.M."/>
        </authorList>
    </citation>
    <scope>NUCLEOTIDE SEQUENCE</scope>
    <source>
        <strain evidence="1">EC-137</strain>
    </source>
</reference>
<name>A0ACB8QQG4_9AGAM</name>
<keyword evidence="2" id="KW-1185">Reference proteome</keyword>
<dbReference type="EMBL" id="MU273506">
    <property type="protein sequence ID" value="KAI0034104.1"/>
    <property type="molecule type" value="Genomic_DNA"/>
</dbReference>
<protein>
    <submittedName>
        <fullName evidence="1">Uncharacterized protein</fullName>
    </submittedName>
</protein>
<proteinExistence type="predicted"/>
<organism evidence="1 2">
    <name type="scientific">Vararia minispora EC-137</name>
    <dbReference type="NCBI Taxonomy" id="1314806"/>
    <lineage>
        <taxon>Eukaryota</taxon>
        <taxon>Fungi</taxon>
        <taxon>Dikarya</taxon>
        <taxon>Basidiomycota</taxon>
        <taxon>Agaricomycotina</taxon>
        <taxon>Agaricomycetes</taxon>
        <taxon>Russulales</taxon>
        <taxon>Lachnocladiaceae</taxon>
        <taxon>Vararia</taxon>
    </lineage>
</organism>
<evidence type="ECO:0000313" key="1">
    <source>
        <dbReference type="EMBL" id="KAI0034104.1"/>
    </source>
</evidence>
<sequence length="236" mass="26380">MSLWKIPFLLSGAVGTWLALTPPNPPPSKAECTKREGTEKTFGFVVVWHAFIWKVCLLLLVLSSLYINCLGRWLSFLASSGLAPYRARVSAESPIASAIFLFGWLTTLASGILRDSCYKTLGRMFTYEITLREGHQLVTSGPYNYVRHPSYSGVVLGVVGTLLMNFGPGTWYWTSGIICTLPGTTYTLLWTVMESYVLYGILSRALIEDDLLKVTFGKEWEDWAARVPYRVIPGVF</sequence>
<dbReference type="Proteomes" id="UP000814128">
    <property type="component" value="Unassembled WGS sequence"/>
</dbReference>
<reference evidence="1" key="1">
    <citation type="submission" date="2021-02" db="EMBL/GenBank/DDBJ databases">
        <authorList>
            <consortium name="DOE Joint Genome Institute"/>
            <person name="Ahrendt S."/>
            <person name="Looney B.P."/>
            <person name="Miyauchi S."/>
            <person name="Morin E."/>
            <person name="Drula E."/>
            <person name="Courty P.E."/>
            <person name="Chicoki N."/>
            <person name="Fauchery L."/>
            <person name="Kohler A."/>
            <person name="Kuo A."/>
            <person name="Labutti K."/>
            <person name="Pangilinan J."/>
            <person name="Lipzen A."/>
            <person name="Riley R."/>
            <person name="Andreopoulos W."/>
            <person name="He G."/>
            <person name="Johnson J."/>
            <person name="Barry K.W."/>
            <person name="Grigoriev I.V."/>
            <person name="Nagy L."/>
            <person name="Hibbett D."/>
            <person name="Henrissat B."/>
            <person name="Matheny P.B."/>
            <person name="Labbe J."/>
            <person name="Martin F."/>
        </authorList>
    </citation>
    <scope>NUCLEOTIDE SEQUENCE</scope>
    <source>
        <strain evidence="1">EC-137</strain>
    </source>
</reference>